<gene>
    <name evidence="2" type="ORF">KL86CLO1_11788</name>
</gene>
<keyword evidence="1" id="KW-0472">Membrane</keyword>
<keyword evidence="1" id="KW-0812">Transmembrane</keyword>
<feature type="transmembrane region" description="Helical" evidence="1">
    <location>
        <begin position="21"/>
        <end position="40"/>
    </location>
</feature>
<keyword evidence="1" id="KW-1133">Transmembrane helix</keyword>
<evidence type="ECO:0000256" key="1">
    <source>
        <dbReference type="SAM" id="Phobius"/>
    </source>
</evidence>
<dbReference type="AlphaFoldDB" id="A0A212JVT8"/>
<proteinExistence type="predicted"/>
<accession>A0A212JVT8</accession>
<organism evidence="2">
    <name type="scientific">uncultured Eubacteriales bacterium</name>
    <dbReference type="NCBI Taxonomy" id="172733"/>
    <lineage>
        <taxon>Bacteria</taxon>
        <taxon>Bacillati</taxon>
        <taxon>Bacillota</taxon>
        <taxon>Clostridia</taxon>
        <taxon>Eubacteriales</taxon>
        <taxon>environmental samples</taxon>
    </lineage>
</organism>
<sequence>MKGNLDLKGWGEKLVGLFSQYKYVFLVILVGVILLLLPSFGGEEEAVPTPALVGSTVEFDLAAMEEKLADAISEISGAGKAKVILTLKSGPRQVVAVDESASADENSSTTVVVSKGSGTQDAVVLQQVYPQYQGALIICPGGGEAAVKLKITEAVAAVTGLGAARISVCKGN</sequence>
<protein>
    <submittedName>
        <fullName evidence="2">Putative stage III sporulation protein AG</fullName>
    </submittedName>
</protein>
<dbReference type="EMBL" id="FLUN01000001">
    <property type="protein sequence ID" value="SBW03507.1"/>
    <property type="molecule type" value="Genomic_DNA"/>
</dbReference>
<reference evidence="2" key="1">
    <citation type="submission" date="2016-04" db="EMBL/GenBank/DDBJ databases">
        <authorList>
            <person name="Evans L.H."/>
            <person name="Alamgir A."/>
            <person name="Owens N."/>
            <person name="Weber N.D."/>
            <person name="Virtaneva K."/>
            <person name="Barbian K."/>
            <person name="Babar A."/>
            <person name="Rosenke K."/>
        </authorList>
    </citation>
    <scope>NUCLEOTIDE SEQUENCE</scope>
    <source>
        <strain evidence="2">86</strain>
    </source>
</reference>
<name>A0A212JVT8_9FIRM</name>
<evidence type="ECO:0000313" key="2">
    <source>
        <dbReference type="EMBL" id="SBW03507.1"/>
    </source>
</evidence>